<reference evidence="1 2" key="1">
    <citation type="submission" date="2020-02" db="EMBL/GenBank/DDBJ databases">
        <title>Draft genome sequence of two Spirosoma agri KCTC 52727 and Spirosoma terrae KCTC 52035.</title>
        <authorList>
            <person name="Rojas J."/>
            <person name="Ambika Manirajan B."/>
            <person name="Suarez C."/>
            <person name="Ratering S."/>
            <person name="Schnell S."/>
        </authorList>
    </citation>
    <scope>NUCLEOTIDE SEQUENCE [LARGE SCALE GENOMIC DNA]</scope>
    <source>
        <strain evidence="1 2">KCTC 52035</strain>
    </source>
</reference>
<keyword evidence="2" id="KW-1185">Reference proteome</keyword>
<evidence type="ECO:0000313" key="2">
    <source>
        <dbReference type="Proteomes" id="UP000474175"/>
    </source>
</evidence>
<sequence length="118" mass="13515">MANKHTCTEGPYRLAQTKQGEIILYADCELWYSFRFGNLFRYLTADEFLRLHDSIMGFDWKQLPAKTSTTSTIASAQRVLNVTLFGAMTRHDLLELRTLLGKAALLVTALSRLYNHQN</sequence>
<dbReference type="AlphaFoldDB" id="A0A6L9LIT4"/>
<protein>
    <submittedName>
        <fullName evidence="1">Uncharacterized protein</fullName>
    </submittedName>
</protein>
<organism evidence="1 2">
    <name type="scientific">Spirosoma terrae</name>
    <dbReference type="NCBI Taxonomy" id="1968276"/>
    <lineage>
        <taxon>Bacteria</taxon>
        <taxon>Pseudomonadati</taxon>
        <taxon>Bacteroidota</taxon>
        <taxon>Cytophagia</taxon>
        <taxon>Cytophagales</taxon>
        <taxon>Cytophagaceae</taxon>
        <taxon>Spirosoma</taxon>
    </lineage>
</organism>
<name>A0A6L9LIT4_9BACT</name>
<comment type="caution">
    <text evidence="1">The sequence shown here is derived from an EMBL/GenBank/DDBJ whole genome shotgun (WGS) entry which is preliminary data.</text>
</comment>
<accession>A0A6L9LIT4</accession>
<dbReference type="Proteomes" id="UP000474175">
    <property type="component" value="Unassembled WGS sequence"/>
</dbReference>
<proteinExistence type="predicted"/>
<evidence type="ECO:0000313" key="1">
    <source>
        <dbReference type="EMBL" id="NDU96519.1"/>
    </source>
</evidence>
<dbReference type="EMBL" id="JAAFZH010000007">
    <property type="protein sequence ID" value="NDU96519.1"/>
    <property type="molecule type" value="Genomic_DNA"/>
</dbReference>
<gene>
    <name evidence="1" type="ORF">GK108_16680</name>
</gene>
<dbReference type="RefSeq" id="WP_163950822.1">
    <property type="nucleotide sequence ID" value="NZ_JAAFZH010000007.1"/>
</dbReference>